<evidence type="ECO:0008006" key="5">
    <source>
        <dbReference type="Google" id="ProtNLM"/>
    </source>
</evidence>
<keyword evidence="4" id="KW-1185">Reference proteome</keyword>
<feature type="compositionally biased region" description="Basic and acidic residues" evidence="2">
    <location>
        <begin position="121"/>
        <end position="143"/>
    </location>
</feature>
<dbReference type="PANTHER" id="PTHR12829">
    <property type="entry name" value="N6-ADENOSINE-METHYLTRANSFERASE"/>
    <property type="match status" value="1"/>
</dbReference>
<dbReference type="SUPFAM" id="SSF53335">
    <property type="entry name" value="S-adenosyl-L-methionine-dependent methyltransferases"/>
    <property type="match status" value="1"/>
</dbReference>
<reference evidence="3 4" key="1">
    <citation type="submission" date="2017-03" db="EMBL/GenBank/DDBJ databases">
        <title>Genomes of endolithic fungi from Antarctica.</title>
        <authorList>
            <person name="Coleine C."/>
            <person name="Masonjones S."/>
            <person name="Stajich J.E."/>
        </authorList>
    </citation>
    <scope>NUCLEOTIDE SEQUENCE [LARGE SCALE GENOMIC DNA]</scope>
    <source>
        <strain evidence="3 4">CCFEE 5187</strain>
    </source>
</reference>
<dbReference type="GO" id="GO:0005634">
    <property type="term" value="C:nucleus"/>
    <property type="evidence" value="ECO:0007669"/>
    <property type="project" value="TreeGrafter"/>
</dbReference>
<dbReference type="OrthoDB" id="61116at2759"/>
<evidence type="ECO:0000256" key="2">
    <source>
        <dbReference type="SAM" id="MobiDB-lite"/>
    </source>
</evidence>
<organism evidence="3 4">
    <name type="scientific">Cryomyces minteri</name>
    <dbReference type="NCBI Taxonomy" id="331657"/>
    <lineage>
        <taxon>Eukaryota</taxon>
        <taxon>Fungi</taxon>
        <taxon>Dikarya</taxon>
        <taxon>Ascomycota</taxon>
        <taxon>Pezizomycotina</taxon>
        <taxon>Dothideomycetes</taxon>
        <taxon>Dothideomycetes incertae sedis</taxon>
        <taxon>Cryomyces</taxon>
    </lineage>
</organism>
<dbReference type="AlphaFoldDB" id="A0A4U0XNW0"/>
<dbReference type="PROSITE" id="PS51143">
    <property type="entry name" value="MT_A70"/>
    <property type="match status" value="1"/>
</dbReference>
<dbReference type="Pfam" id="PF05063">
    <property type="entry name" value="MT-A70"/>
    <property type="match status" value="1"/>
</dbReference>
<dbReference type="Proteomes" id="UP000308768">
    <property type="component" value="Unassembled WGS sequence"/>
</dbReference>
<dbReference type="InterPro" id="IPR007757">
    <property type="entry name" value="MT-A70-like"/>
</dbReference>
<dbReference type="InterPro" id="IPR002052">
    <property type="entry name" value="DNA_methylase_N6_adenine_CS"/>
</dbReference>
<dbReference type="GO" id="GO:0008168">
    <property type="term" value="F:methyltransferase activity"/>
    <property type="evidence" value="ECO:0007669"/>
    <property type="project" value="InterPro"/>
</dbReference>
<feature type="region of interest" description="Disordered" evidence="2">
    <location>
        <begin position="375"/>
        <end position="405"/>
    </location>
</feature>
<evidence type="ECO:0000313" key="3">
    <source>
        <dbReference type="EMBL" id="TKA78066.1"/>
    </source>
</evidence>
<gene>
    <name evidence="3" type="ORF">B0A49_03522</name>
</gene>
<name>A0A4U0XNW0_9PEZI</name>
<feature type="region of interest" description="Disordered" evidence="2">
    <location>
        <begin position="108"/>
        <end position="143"/>
    </location>
</feature>
<dbReference type="GO" id="GO:0032259">
    <property type="term" value="P:methylation"/>
    <property type="evidence" value="ECO:0007669"/>
    <property type="project" value="InterPro"/>
</dbReference>
<dbReference type="PANTHER" id="PTHR12829:SF4">
    <property type="entry name" value="N(6)-ADENINE-SPECIFIC METHYLTRANSFERASE METTL4"/>
    <property type="match status" value="1"/>
</dbReference>
<evidence type="ECO:0000256" key="1">
    <source>
        <dbReference type="PROSITE-ProRule" id="PRU00489"/>
    </source>
</evidence>
<protein>
    <recommendedName>
        <fullName evidence="5">MT-A70-domain-containing protein</fullName>
    </recommendedName>
</protein>
<feature type="compositionally biased region" description="Polar residues" evidence="2">
    <location>
        <begin position="45"/>
        <end position="56"/>
    </location>
</feature>
<accession>A0A4U0XNW0</accession>
<dbReference type="EMBL" id="NAJN01000158">
    <property type="protein sequence ID" value="TKA78066.1"/>
    <property type="molecule type" value="Genomic_DNA"/>
</dbReference>
<comment type="similarity">
    <text evidence="1">Belongs to the MT-A70-like family.</text>
</comment>
<sequence length="486" mass="54236">MPPENPPTSILYQNEEKTITLIDIPTSIAVAQELNDEDITLLSSAPQEVPYTSNEPKSSKAKERVRSNTVDAELHDTYVRLIREALAEIRAHHTSPWCLPRTLGPEQARLSTKRKASTLDSGKETGAGRDDRTERDFSRDYEAHDGTATTLPFDLFENLVYYGDEGMSTTQPARSSYQFCSTPWDALIPRNPPFAPWTSLYHNPLSVSARLLITPPHRSSALDTPRPPPYTFRLPPHSAFLLRDCNTPFPSPSHTPFTAPQFDLILLDPPWPNRSARRRSAYALLPSLADLRHLLLSTHIEQTLAPAGLVGVWITNRAAVRELVLGPAGLFEHWGLVLAEEWVWVKVTACGEPVTDVDSVWRKPYEVLLLGRRALQPPQPHPHPRIDPAARLRSPDTERTPGTPTPAALKVQVTRRVVAAVPALHSLKPCVRELVAPLMPHPTDYEALEVFARYLVAGWWSWGNEALKFNWEGAWGRGAVRGRSGG</sequence>
<feature type="compositionally biased region" description="Basic and acidic residues" evidence="2">
    <location>
        <begin position="57"/>
        <end position="67"/>
    </location>
</feature>
<comment type="caution">
    <text evidence="3">The sequence shown here is derived from an EMBL/GenBank/DDBJ whole genome shotgun (WGS) entry which is preliminary data.</text>
</comment>
<proteinExistence type="inferred from homology"/>
<feature type="compositionally biased region" description="Basic and acidic residues" evidence="2">
    <location>
        <begin position="384"/>
        <end position="399"/>
    </location>
</feature>
<dbReference type="PROSITE" id="PS00092">
    <property type="entry name" value="N6_MTASE"/>
    <property type="match status" value="1"/>
</dbReference>
<dbReference type="InterPro" id="IPR029063">
    <property type="entry name" value="SAM-dependent_MTases_sf"/>
</dbReference>
<dbReference type="GO" id="GO:0003676">
    <property type="term" value="F:nucleic acid binding"/>
    <property type="evidence" value="ECO:0007669"/>
    <property type="project" value="InterPro"/>
</dbReference>
<evidence type="ECO:0000313" key="4">
    <source>
        <dbReference type="Proteomes" id="UP000308768"/>
    </source>
</evidence>
<feature type="region of interest" description="Disordered" evidence="2">
    <location>
        <begin position="45"/>
        <end position="67"/>
    </location>
</feature>